<feature type="domain" description="Death" evidence="1">
    <location>
        <begin position="6"/>
        <end position="91"/>
    </location>
</feature>
<organism evidence="2 3">
    <name type="scientific">Mya arenaria</name>
    <name type="common">Soft-shell clam</name>
    <dbReference type="NCBI Taxonomy" id="6604"/>
    <lineage>
        <taxon>Eukaryota</taxon>
        <taxon>Metazoa</taxon>
        <taxon>Spiralia</taxon>
        <taxon>Lophotrochozoa</taxon>
        <taxon>Mollusca</taxon>
        <taxon>Bivalvia</taxon>
        <taxon>Autobranchia</taxon>
        <taxon>Heteroconchia</taxon>
        <taxon>Euheterodonta</taxon>
        <taxon>Imparidentia</taxon>
        <taxon>Neoheterodontei</taxon>
        <taxon>Myida</taxon>
        <taxon>Myoidea</taxon>
        <taxon>Myidae</taxon>
        <taxon>Mya</taxon>
    </lineage>
</organism>
<dbReference type="CDD" id="cd01670">
    <property type="entry name" value="Death"/>
    <property type="match status" value="1"/>
</dbReference>
<evidence type="ECO:0000259" key="1">
    <source>
        <dbReference type="PROSITE" id="PS50017"/>
    </source>
</evidence>
<dbReference type="Proteomes" id="UP001164746">
    <property type="component" value="Chromosome 4"/>
</dbReference>
<accession>A0ABY7E2J7</accession>
<sequence length="240" mass="26719">MGYLLTLEVLETVGDMLDTDWLTTAKVLKLKSSDIKVIHTTWPDTGQSGGQAALAMLQQWYSKDNRGDEYKMFDLKKAMGQIKRTDILNYLDIGGEFVCFFFALPLPAPPLPFFTGRLFIKLWMEDFKCSAAWNLDKAHVHPGCNHATPPQTGITPTLDNTNIFSKGKIPNVFNNSSVSAIFDFPAKQLLKLPNFQTQLKASKTKAARASRVKLQAELAWTTEKYMTGNRCDGCVASADA</sequence>
<dbReference type="InterPro" id="IPR000488">
    <property type="entry name" value="Death_dom"/>
</dbReference>
<protein>
    <recommendedName>
        <fullName evidence="1">Death domain-containing protein</fullName>
    </recommendedName>
</protein>
<dbReference type="SUPFAM" id="SSF47986">
    <property type="entry name" value="DEATH domain"/>
    <property type="match status" value="1"/>
</dbReference>
<dbReference type="EMBL" id="CP111015">
    <property type="protein sequence ID" value="WAR03160.1"/>
    <property type="molecule type" value="Genomic_DNA"/>
</dbReference>
<dbReference type="InterPro" id="IPR011029">
    <property type="entry name" value="DEATH-like_dom_sf"/>
</dbReference>
<keyword evidence="3" id="KW-1185">Reference proteome</keyword>
<reference evidence="2" key="1">
    <citation type="submission" date="2022-11" db="EMBL/GenBank/DDBJ databases">
        <title>Centuries of genome instability and evolution in soft-shell clam transmissible cancer (bioRxiv).</title>
        <authorList>
            <person name="Hart S.F.M."/>
            <person name="Yonemitsu M.A."/>
            <person name="Giersch R.M."/>
            <person name="Beal B.F."/>
            <person name="Arriagada G."/>
            <person name="Davis B.W."/>
            <person name="Ostrander E.A."/>
            <person name="Goff S.P."/>
            <person name="Metzger M.J."/>
        </authorList>
    </citation>
    <scope>NUCLEOTIDE SEQUENCE</scope>
    <source>
        <strain evidence="2">MELC-2E11</strain>
        <tissue evidence="2">Siphon/mantle</tissue>
    </source>
</reference>
<proteinExistence type="predicted"/>
<gene>
    <name evidence="2" type="ORF">MAR_009718</name>
</gene>
<dbReference type="PROSITE" id="PS50017">
    <property type="entry name" value="DEATH_DOMAIN"/>
    <property type="match status" value="1"/>
</dbReference>
<evidence type="ECO:0000313" key="2">
    <source>
        <dbReference type="EMBL" id="WAR03160.1"/>
    </source>
</evidence>
<name>A0ABY7E2J7_MYAAR</name>
<evidence type="ECO:0000313" key="3">
    <source>
        <dbReference type="Proteomes" id="UP001164746"/>
    </source>
</evidence>
<dbReference type="Gene3D" id="1.10.533.10">
    <property type="entry name" value="Death Domain, Fas"/>
    <property type="match status" value="1"/>
</dbReference>